<dbReference type="Ensembl" id="ENSPANT00000025259.3">
    <property type="protein sequence ID" value="ENSPANP00000017144.3"/>
    <property type="gene ID" value="ENSPANG00000008282.3"/>
</dbReference>
<keyword evidence="7" id="KW-0539">Nucleus</keyword>
<evidence type="ECO:0000256" key="5">
    <source>
        <dbReference type="ARBA" id="ARBA00023125"/>
    </source>
</evidence>
<sequence length="537" mass="56086">MKFTLGLGSRAWRVSWEGAAAAAAGPGAGSRALDCRSQRVSSPRLGRRGSRLSRALPLCLSRGGGGAQALPDCAGPSPGHPGHPGARQLTGPRAMEQTYGEVNQLGGVFVNGRPLPNAIRLRIVELAQLGIRPCDISRQLRVSHGCVSKILARYNETGSILPGAIGGSKPRVTTPNVVKHIRDYKQGDPGIFAWEIRDRLLADGVCDKYNVPSVSSISRILRNKIGSLAQPGPYEASKQPPSQPTLPYNHIYQYPYPSPVSPTGAKMGSHPGVPGTAGHVSIPRSWPSAHSVSNILGIRTFMEQTGALAGSEGTTYSPKMEDWAGVNRTAFPATPTVNGLEKPALEADIKYTQSASTLSAVGGFLPACAYPASNQHGVYSAPGGGYLAPGPPWPPAQGPPLAPPGAGVAVAVHGGELAAAMTFKHPNREGSLPAPAARPRTPSVAYTDCPSRPRPPRGSSPRTRAWRERQADPGAQVCAAAPASCAGRTGGHAAEAEEASAGPRGARPASPQAQPCLCLDPPHFLYWPGFLGFSLWL</sequence>
<dbReference type="InterPro" id="IPR036388">
    <property type="entry name" value="WH-like_DNA-bd_sf"/>
</dbReference>
<evidence type="ECO:0000256" key="3">
    <source>
        <dbReference type="ARBA" id="ARBA00022724"/>
    </source>
</evidence>
<dbReference type="GO" id="GO:0043374">
    <property type="term" value="P:CD8-positive, alpha-beta T cell differentiation"/>
    <property type="evidence" value="ECO:0007669"/>
    <property type="project" value="Ensembl"/>
</dbReference>
<dbReference type="Bgee" id="ENSPANG00000008282">
    <property type="expression patterns" value="Expressed in thymus and 2 other cell types or tissues"/>
</dbReference>
<feature type="domain" description="Paired" evidence="9">
    <location>
        <begin position="98"/>
        <end position="224"/>
    </location>
</feature>
<dbReference type="GO" id="GO:0001228">
    <property type="term" value="F:DNA-binding transcription activator activity, RNA polymerase II-specific"/>
    <property type="evidence" value="ECO:0007669"/>
    <property type="project" value="Ensembl"/>
</dbReference>
<evidence type="ECO:0000256" key="6">
    <source>
        <dbReference type="ARBA" id="ARBA00023163"/>
    </source>
</evidence>
<dbReference type="AlphaFoldDB" id="A0A096NVR9"/>
<dbReference type="GO" id="GO:0060349">
    <property type="term" value="P:bone morphogenesis"/>
    <property type="evidence" value="ECO:0007669"/>
    <property type="project" value="Ensembl"/>
</dbReference>
<reference evidence="10" key="3">
    <citation type="submission" date="2025-09" db="UniProtKB">
        <authorList>
            <consortium name="Ensembl"/>
        </authorList>
    </citation>
    <scope>IDENTIFICATION</scope>
</reference>
<dbReference type="GO" id="GO:0060017">
    <property type="term" value="P:parathyroid gland development"/>
    <property type="evidence" value="ECO:0007669"/>
    <property type="project" value="Ensembl"/>
</dbReference>
<dbReference type="PANTHER" id="PTHR45636:SF15">
    <property type="entry name" value="PAIRED BOX PROTEIN PAX-1"/>
    <property type="match status" value="1"/>
</dbReference>
<reference evidence="10 11" key="1">
    <citation type="submission" date="2012-03" db="EMBL/GenBank/DDBJ databases">
        <title>Whole Genome Assembly of Papio anubis.</title>
        <authorList>
            <person name="Liu Y.L."/>
            <person name="Abraham K.A."/>
            <person name="Akbar H.A."/>
            <person name="Ali S.A."/>
            <person name="Anosike U.A."/>
            <person name="Aqrawi P.A."/>
            <person name="Arias F.A."/>
            <person name="Attaway T.A."/>
            <person name="Awwad R.A."/>
            <person name="Babu C.B."/>
            <person name="Bandaranaike D.B."/>
            <person name="Battles P.B."/>
            <person name="Bell A.B."/>
            <person name="Beltran B.B."/>
            <person name="Berhane-Mersha D.B."/>
            <person name="Bess C.B."/>
            <person name="Bickham C.B."/>
            <person name="Bolden T.B."/>
            <person name="Carter K.C."/>
            <person name="Chau D.C."/>
            <person name="Chavez A.C."/>
            <person name="Clerc-Blankenburg K.C."/>
            <person name="Coyle M.C."/>
            <person name="Dao M.D."/>
            <person name="Davila M.L.D."/>
            <person name="Davy-Carroll L.D."/>
            <person name="Denson S.D."/>
            <person name="Dinh H.D."/>
            <person name="Fernandez S.F."/>
            <person name="Fernando P.F."/>
            <person name="Forbes L.F."/>
            <person name="Francis C.F."/>
            <person name="Francisco L.F."/>
            <person name="Fu Q.F."/>
            <person name="Garcia-Iii R.G."/>
            <person name="Garrett T.G."/>
            <person name="Gross S.G."/>
            <person name="Gubbala S.G."/>
            <person name="Hirani K.H."/>
            <person name="Hogues M.H."/>
            <person name="Hollins B.H."/>
            <person name="Jackson L.J."/>
            <person name="Javaid M.J."/>
            <person name="Jhangiani S.J."/>
            <person name="Johnson A.J."/>
            <person name="Johnson B.J."/>
            <person name="Jones J.J."/>
            <person name="Joshi V.J."/>
            <person name="Kalu J.K."/>
            <person name="Khan N.K."/>
            <person name="Korchina V.K."/>
            <person name="Kovar C.K."/>
            <person name="Lago L.L."/>
            <person name="Lara F.L."/>
            <person name="Le T.-K.L."/>
            <person name="Lee S.L."/>
            <person name="Legall-Iii F.L."/>
            <person name="Lemon S.L."/>
            <person name="Liu J.L."/>
            <person name="Liu Y.-S.L."/>
            <person name="Liyanage D.L."/>
            <person name="Lopez J.L."/>
            <person name="Lorensuhewa L.L."/>
            <person name="Mata R.M."/>
            <person name="Mathew T.M."/>
            <person name="Mercado C.M."/>
            <person name="Mercado I.M."/>
            <person name="Morales K.M."/>
            <person name="Morgan M.M."/>
            <person name="Munidasa M.M."/>
            <person name="Ngo D.N."/>
            <person name="Nguyen L.N."/>
            <person name="Nguyen T.N."/>
            <person name="Nguyen N.N."/>
            <person name="Obregon M.O."/>
            <person name="Okwuonu G.O."/>
            <person name="Ongeri F.O."/>
            <person name="Onwere C.O."/>
            <person name="Osifeso I.O."/>
            <person name="Parra A.P."/>
            <person name="Patil S.P."/>
            <person name="Perez A.P."/>
            <person name="Perez Y.P."/>
            <person name="Pham C.P."/>
            <person name="Pu L.-L.P."/>
            <person name="Puazo M.P."/>
            <person name="Quiroz J.Q."/>
            <person name="Rouhana J.R."/>
            <person name="Ruiz M.R."/>
            <person name="Ruiz S.-J.R."/>
            <person name="Saada N.S."/>
            <person name="Santibanez J.S."/>
            <person name="Scheel M.S."/>
            <person name="Schneider B.S."/>
            <person name="Simmons D.S."/>
            <person name="Sisson I.S."/>
            <person name="Tang L.-Y.T."/>
            <person name="Thornton R.T."/>
            <person name="Tisius J.T."/>
            <person name="Toledanes G.T."/>
            <person name="Trejos Z.T."/>
            <person name="Usmani K.U."/>
            <person name="Varghese R.V."/>
            <person name="Vattathil S.V."/>
            <person name="Vee V.V."/>
            <person name="Walker D.W."/>
            <person name="Weissenberger G.W."/>
            <person name="White C.W."/>
            <person name="Williams A.W."/>
            <person name="Woodworth J.W."/>
            <person name="Wright R.W."/>
            <person name="Zhu Y.Z."/>
            <person name="Han Y.H."/>
            <person name="Newsham I.N."/>
            <person name="Nazareth L.N."/>
            <person name="Worley K.W."/>
            <person name="Muzny D.M."/>
            <person name="Rogers J.R."/>
            <person name="Gibbs R.G."/>
        </authorList>
    </citation>
    <scope>NUCLEOTIDE SEQUENCE [LARGE SCALE GENOMIC DNA]</scope>
</reference>
<dbReference type="eggNOG" id="KOG3517">
    <property type="taxonomic scope" value="Eukaryota"/>
</dbReference>
<dbReference type="PANTHER" id="PTHR45636">
    <property type="entry name" value="PAIRED BOX PROTEIN PAX-6-RELATED-RELATED"/>
    <property type="match status" value="1"/>
</dbReference>
<evidence type="ECO:0000256" key="2">
    <source>
        <dbReference type="ARBA" id="ARBA00022473"/>
    </source>
</evidence>
<dbReference type="GeneTree" id="ENSGT00940000159137"/>
<keyword evidence="4" id="KW-0805">Transcription regulation</keyword>
<evidence type="ECO:0000259" key="9">
    <source>
        <dbReference type="PROSITE" id="PS51057"/>
    </source>
</evidence>
<dbReference type="HOGENOM" id="CLU_019281_3_1_1"/>
<dbReference type="GO" id="GO:0008283">
    <property type="term" value="P:cell population proliferation"/>
    <property type="evidence" value="ECO:0007669"/>
    <property type="project" value="Ensembl"/>
</dbReference>
<name>A0A096NVR9_PAPAN</name>
<dbReference type="InterPro" id="IPR043565">
    <property type="entry name" value="PAX_fam"/>
</dbReference>
<dbReference type="InterPro" id="IPR043182">
    <property type="entry name" value="PAIRED_DNA-bd_dom"/>
</dbReference>
<dbReference type="GO" id="GO:0001756">
    <property type="term" value="P:somitogenesis"/>
    <property type="evidence" value="ECO:0007669"/>
    <property type="project" value="Ensembl"/>
</dbReference>
<dbReference type="PROSITE" id="PS00034">
    <property type="entry name" value="PAIRED_1"/>
    <property type="match status" value="1"/>
</dbReference>
<dbReference type="FunFam" id="1.10.10.10:FF:000003">
    <property type="entry name" value="Paired box protein Pax-6"/>
    <property type="match status" value="1"/>
</dbReference>
<dbReference type="FunFam" id="1.10.10.10:FF:000084">
    <property type="entry name" value="paired box protein Pax-9"/>
    <property type="match status" value="1"/>
</dbReference>
<dbReference type="Pfam" id="PF00292">
    <property type="entry name" value="PAX"/>
    <property type="match status" value="1"/>
</dbReference>
<dbReference type="GO" id="GO:0000978">
    <property type="term" value="F:RNA polymerase II cis-regulatory region sequence-specific DNA binding"/>
    <property type="evidence" value="ECO:0007669"/>
    <property type="project" value="Ensembl"/>
</dbReference>
<evidence type="ECO:0000256" key="8">
    <source>
        <dbReference type="SAM" id="MobiDB-lite"/>
    </source>
</evidence>
<dbReference type="Proteomes" id="UP000028761">
    <property type="component" value="Chromosome 16"/>
</dbReference>
<dbReference type="InterPro" id="IPR009057">
    <property type="entry name" value="Homeodomain-like_sf"/>
</dbReference>
<keyword evidence="3" id="KW-0563">Paired box</keyword>
<dbReference type="CDD" id="cd00131">
    <property type="entry name" value="PAX"/>
    <property type="match status" value="1"/>
</dbReference>
<dbReference type="SMART" id="SM00351">
    <property type="entry name" value="PAX"/>
    <property type="match status" value="1"/>
</dbReference>
<evidence type="ECO:0000256" key="4">
    <source>
        <dbReference type="ARBA" id="ARBA00023015"/>
    </source>
</evidence>
<dbReference type="STRING" id="9555.ENSPANP00000017144"/>
<dbReference type="SUPFAM" id="SSF46689">
    <property type="entry name" value="Homeodomain-like"/>
    <property type="match status" value="1"/>
</dbReference>
<dbReference type="GO" id="GO:0061056">
    <property type="term" value="P:sclerotome development"/>
    <property type="evidence" value="ECO:0007669"/>
    <property type="project" value="Ensembl"/>
</dbReference>
<dbReference type="Gene3D" id="1.10.10.10">
    <property type="entry name" value="Winged helix-like DNA-binding domain superfamily/Winged helix DNA-binding domain"/>
    <property type="match status" value="2"/>
</dbReference>
<accession>A0A096NVR9</accession>
<keyword evidence="6" id="KW-0804">Transcription</keyword>
<dbReference type="GO" id="GO:0043367">
    <property type="term" value="P:CD4-positive, alpha-beta T cell differentiation"/>
    <property type="evidence" value="ECO:0007669"/>
    <property type="project" value="Ensembl"/>
</dbReference>
<evidence type="ECO:0000256" key="1">
    <source>
        <dbReference type="ARBA" id="ARBA00004123"/>
    </source>
</evidence>
<dbReference type="PRINTS" id="PR00027">
    <property type="entry name" value="PAIREDBOX"/>
</dbReference>
<feature type="region of interest" description="Disordered" evidence="8">
    <location>
        <begin position="486"/>
        <end position="512"/>
    </location>
</feature>
<organism evidence="10 11">
    <name type="scientific">Papio anubis</name>
    <name type="common">Olive baboon</name>
    <dbReference type="NCBI Taxonomy" id="9555"/>
    <lineage>
        <taxon>Eukaryota</taxon>
        <taxon>Metazoa</taxon>
        <taxon>Chordata</taxon>
        <taxon>Craniata</taxon>
        <taxon>Vertebrata</taxon>
        <taxon>Euteleostomi</taxon>
        <taxon>Mammalia</taxon>
        <taxon>Eutheria</taxon>
        <taxon>Euarchontoglires</taxon>
        <taxon>Primates</taxon>
        <taxon>Haplorrhini</taxon>
        <taxon>Catarrhini</taxon>
        <taxon>Cercopithecidae</taxon>
        <taxon>Cercopithecinae</taxon>
        <taxon>Papio</taxon>
    </lineage>
</organism>
<feature type="compositionally biased region" description="Low complexity" evidence="8">
    <location>
        <begin position="486"/>
        <end position="507"/>
    </location>
</feature>
<proteinExistence type="predicted"/>
<dbReference type="PROSITE" id="PS51057">
    <property type="entry name" value="PAIRED_2"/>
    <property type="match status" value="1"/>
</dbReference>
<reference evidence="10" key="2">
    <citation type="submission" date="2025-08" db="UniProtKB">
        <authorList>
            <consortium name="Ensembl"/>
        </authorList>
    </citation>
    <scope>IDENTIFICATION</scope>
</reference>
<gene>
    <name evidence="10" type="primary">PAX1</name>
</gene>
<comment type="subcellular location">
    <subcellularLocation>
        <location evidence="1">Nucleus</location>
    </subcellularLocation>
</comment>
<keyword evidence="5" id="KW-0238">DNA-binding</keyword>
<keyword evidence="11" id="KW-1185">Reference proteome</keyword>
<keyword evidence="2" id="KW-0217">Developmental protein</keyword>
<evidence type="ECO:0000313" key="11">
    <source>
        <dbReference type="Proteomes" id="UP000028761"/>
    </source>
</evidence>
<dbReference type="InterPro" id="IPR001523">
    <property type="entry name" value="Paired_dom"/>
</dbReference>
<evidence type="ECO:0000256" key="7">
    <source>
        <dbReference type="ARBA" id="ARBA00023242"/>
    </source>
</evidence>
<feature type="region of interest" description="Disordered" evidence="8">
    <location>
        <begin position="426"/>
        <end position="474"/>
    </location>
</feature>
<dbReference type="GO" id="GO:0005634">
    <property type="term" value="C:nucleus"/>
    <property type="evidence" value="ECO:0007669"/>
    <property type="project" value="UniProtKB-SubCell"/>
</dbReference>
<dbReference type="GO" id="GO:0048538">
    <property type="term" value="P:thymus development"/>
    <property type="evidence" value="ECO:0007669"/>
    <property type="project" value="Ensembl"/>
</dbReference>
<evidence type="ECO:0000313" key="10">
    <source>
        <dbReference type="Ensembl" id="ENSPANP00000017144.3"/>
    </source>
</evidence>
<protein>
    <submittedName>
        <fullName evidence="10">Paired box 1</fullName>
    </submittedName>
</protein>